<keyword evidence="1 5" id="KW-0806">Transcription termination</keyword>
<sequence length="184" mass="21057">MTTDQTMPKKRWYVVHAYSGFEKFVMQALQERIRLEGVEDKFGEILVPTEEVVELRGGQKRKSERKFFPGYVLVEMVMDDQTWHLVRSIPKVLGFIGGTSDKPAPISPKEAETILQRIQDSSEKPKPKVLFEVGEVVRVIDGPFADFNGVVEEVNYEKNRLRVAVLIFGRSTPVELQFDQVEKG</sequence>
<dbReference type="Gene3D" id="3.30.70.940">
    <property type="entry name" value="NusG, N-terminal domain"/>
    <property type="match status" value="1"/>
</dbReference>
<evidence type="ECO:0000259" key="8">
    <source>
        <dbReference type="SMART" id="SM00738"/>
    </source>
</evidence>
<evidence type="ECO:0000313" key="10">
    <source>
        <dbReference type="EMBL" id="RDI46989.1"/>
    </source>
</evidence>
<evidence type="ECO:0000256" key="3">
    <source>
        <dbReference type="ARBA" id="ARBA00023015"/>
    </source>
</evidence>
<evidence type="ECO:0000256" key="2">
    <source>
        <dbReference type="ARBA" id="ARBA00022814"/>
    </source>
</evidence>
<comment type="function">
    <text evidence="5 7">Participates in transcription elongation, termination and antitermination.</text>
</comment>
<dbReference type="InterPro" id="IPR008991">
    <property type="entry name" value="Translation_prot_SH3-like_sf"/>
</dbReference>
<evidence type="ECO:0000256" key="6">
    <source>
        <dbReference type="NCBIfam" id="TIGR00922"/>
    </source>
</evidence>
<dbReference type="GO" id="GO:0005829">
    <property type="term" value="C:cytosol"/>
    <property type="evidence" value="ECO:0007669"/>
    <property type="project" value="TreeGrafter"/>
</dbReference>
<keyword evidence="11" id="KW-1185">Reference proteome</keyword>
<dbReference type="EMBL" id="QQAX01000004">
    <property type="protein sequence ID" value="RDI46989.1"/>
    <property type="molecule type" value="Genomic_DNA"/>
</dbReference>
<dbReference type="InterPro" id="IPR015869">
    <property type="entry name" value="Transcrpt_antiterm_NusG_bac_CS"/>
</dbReference>
<dbReference type="FunFam" id="2.30.30.30:FF:000002">
    <property type="entry name" value="Transcription termination/antitermination factor NusG"/>
    <property type="match status" value="1"/>
</dbReference>
<dbReference type="FunFam" id="3.30.70.940:FF:000001">
    <property type="entry name" value="Transcription termination/antitermination protein NusG"/>
    <property type="match status" value="1"/>
</dbReference>
<dbReference type="InterPro" id="IPR047050">
    <property type="entry name" value="NGN"/>
</dbReference>
<evidence type="ECO:0000256" key="7">
    <source>
        <dbReference type="RuleBase" id="RU000538"/>
    </source>
</evidence>
<gene>
    <name evidence="5" type="primary">nusG</name>
    <name evidence="10" type="ORF">C8D86_104112</name>
</gene>
<organism evidence="10 11">
    <name type="scientific">Aquicella lusitana</name>
    <dbReference type="NCBI Taxonomy" id="254246"/>
    <lineage>
        <taxon>Bacteria</taxon>
        <taxon>Pseudomonadati</taxon>
        <taxon>Pseudomonadota</taxon>
        <taxon>Gammaproteobacteria</taxon>
        <taxon>Legionellales</taxon>
        <taxon>Coxiellaceae</taxon>
        <taxon>Aquicella</taxon>
    </lineage>
</organism>
<keyword evidence="2 5" id="KW-0889">Transcription antitermination</keyword>
<dbReference type="InterPro" id="IPR014722">
    <property type="entry name" value="Rib_uL2_dom2"/>
</dbReference>
<keyword evidence="3 5" id="KW-0805">Transcription regulation</keyword>
<dbReference type="HAMAP" id="MF_00948">
    <property type="entry name" value="NusG"/>
    <property type="match status" value="1"/>
</dbReference>
<dbReference type="PROSITE" id="PS01014">
    <property type="entry name" value="NUSG"/>
    <property type="match status" value="1"/>
</dbReference>
<dbReference type="NCBIfam" id="TIGR00922">
    <property type="entry name" value="nusG"/>
    <property type="match status" value="1"/>
</dbReference>
<dbReference type="CDD" id="cd06091">
    <property type="entry name" value="KOW_NusG"/>
    <property type="match status" value="1"/>
</dbReference>
<feature type="domain" description="NusG-like N-terminal" evidence="8">
    <location>
        <begin position="9"/>
        <end position="118"/>
    </location>
</feature>
<evidence type="ECO:0000259" key="9">
    <source>
        <dbReference type="SMART" id="SM00739"/>
    </source>
</evidence>
<name>A0A370GU22_9COXI</name>
<comment type="caution">
    <text evidence="10">The sequence shown here is derived from an EMBL/GenBank/DDBJ whole genome shotgun (WGS) entry which is preliminary data.</text>
</comment>
<dbReference type="GO" id="GO:0006353">
    <property type="term" value="P:DNA-templated transcription termination"/>
    <property type="evidence" value="ECO:0007669"/>
    <property type="project" value="UniProtKB-UniRule"/>
</dbReference>
<evidence type="ECO:0000256" key="5">
    <source>
        <dbReference type="HAMAP-Rule" id="MF_00948"/>
    </source>
</evidence>
<protein>
    <recommendedName>
        <fullName evidence="5 6">Transcription termination/antitermination protein NusG</fullName>
    </recommendedName>
</protein>
<dbReference type="InterPro" id="IPR005824">
    <property type="entry name" value="KOW"/>
</dbReference>
<keyword evidence="4 5" id="KW-0804">Transcription</keyword>
<evidence type="ECO:0000256" key="1">
    <source>
        <dbReference type="ARBA" id="ARBA00022472"/>
    </source>
</evidence>
<dbReference type="InterPro" id="IPR036735">
    <property type="entry name" value="NGN_dom_sf"/>
</dbReference>
<proteinExistence type="inferred from homology"/>
<evidence type="ECO:0000256" key="4">
    <source>
        <dbReference type="ARBA" id="ARBA00023163"/>
    </source>
</evidence>
<comment type="similarity">
    <text evidence="5 7">Belongs to the NusG family.</text>
</comment>
<dbReference type="CDD" id="cd09891">
    <property type="entry name" value="NGN_Bact_1"/>
    <property type="match status" value="1"/>
</dbReference>
<dbReference type="Pfam" id="PF02357">
    <property type="entry name" value="NusG"/>
    <property type="match status" value="1"/>
</dbReference>
<dbReference type="Pfam" id="PF00467">
    <property type="entry name" value="KOW"/>
    <property type="match status" value="1"/>
</dbReference>
<feature type="domain" description="KOW" evidence="9">
    <location>
        <begin position="130"/>
        <end position="157"/>
    </location>
</feature>
<dbReference type="SMART" id="SM00738">
    <property type="entry name" value="NGN"/>
    <property type="match status" value="1"/>
</dbReference>
<reference evidence="10 11" key="1">
    <citation type="submission" date="2018-07" db="EMBL/GenBank/DDBJ databases">
        <title>Genomic Encyclopedia of Type Strains, Phase IV (KMG-IV): sequencing the most valuable type-strain genomes for metagenomic binning, comparative biology and taxonomic classification.</title>
        <authorList>
            <person name="Goeker M."/>
        </authorList>
    </citation>
    <scope>NUCLEOTIDE SEQUENCE [LARGE SCALE GENOMIC DNA]</scope>
    <source>
        <strain evidence="10 11">DSM 16500</strain>
    </source>
</reference>
<dbReference type="PANTHER" id="PTHR30265">
    <property type="entry name" value="RHO-INTERACTING TRANSCRIPTION TERMINATION FACTOR NUSG"/>
    <property type="match status" value="1"/>
</dbReference>
<dbReference type="InterPro" id="IPR001062">
    <property type="entry name" value="Transcrpt_antiterm_NusG"/>
</dbReference>
<dbReference type="PRINTS" id="PR00338">
    <property type="entry name" value="NUSGTNSCPFCT"/>
</dbReference>
<dbReference type="SUPFAM" id="SSF82679">
    <property type="entry name" value="N-utilization substance G protein NusG, N-terminal domain"/>
    <property type="match status" value="1"/>
</dbReference>
<evidence type="ECO:0000313" key="11">
    <source>
        <dbReference type="Proteomes" id="UP000254720"/>
    </source>
</evidence>
<dbReference type="InterPro" id="IPR043425">
    <property type="entry name" value="NusG-like"/>
</dbReference>
<dbReference type="GO" id="GO:0032784">
    <property type="term" value="P:regulation of DNA-templated transcription elongation"/>
    <property type="evidence" value="ECO:0007669"/>
    <property type="project" value="InterPro"/>
</dbReference>
<dbReference type="PANTHER" id="PTHR30265:SF2">
    <property type="entry name" value="TRANSCRIPTION TERMINATION_ANTITERMINATION PROTEIN NUSG"/>
    <property type="match status" value="1"/>
</dbReference>
<dbReference type="SMART" id="SM00739">
    <property type="entry name" value="KOW"/>
    <property type="match status" value="1"/>
</dbReference>
<dbReference type="GO" id="GO:0006354">
    <property type="term" value="P:DNA-templated transcription elongation"/>
    <property type="evidence" value="ECO:0007669"/>
    <property type="project" value="UniProtKB-UniRule"/>
</dbReference>
<dbReference type="Proteomes" id="UP000254720">
    <property type="component" value="Unassembled WGS sequence"/>
</dbReference>
<dbReference type="InterPro" id="IPR006645">
    <property type="entry name" value="NGN-like_dom"/>
</dbReference>
<accession>A0A370GU22</accession>
<dbReference type="SUPFAM" id="SSF50104">
    <property type="entry name" value="Translation proteins SH3-like domain"/>
    <property type="match status" value="1"/>
</dbReference>
<dbReference type="GO" id="GO:0031564">
    <property type="term" value="P:transcription antitermination"/>
    <property type="evidence" value="ECO:0007669"/>
    <property type="project" value="UniProtKB-UniRule"/>
</dbReference>
<dbReference type="Gene3D" id="2.30.30.30">
    <property type="match status" value="1"/>
</dbReference>
<dbReference type="AlphaFoldDB" id="A0A370GU22"/>